<keyword evidence="5" id="KW-0732">Signal</keyword>
<keyword evidence="2" id="KW-0813">Transport</keyword>
<dbReference type="Pfam" id="PF00593">
    <property type="entry name" value="TonB_dep_Rec_b-barrel"/>
    <property type="match status" value="1"/>
</dbReference>
<evidence type="ECO:0000259" key="11">
    <source>
        <dbReference type="PROSITE" id="PS50846"/>
    </source>
</evidence>
<dbReference type="STRING" id="984262.SGRA_4023"/>
<dbReference type="RefSeq" id="WP_015694320.1">
    <property type="nucleotide sequence ID" value="NC_016940.1"/>
</dbReference>
<evidence type="ECO:0000256" key="3">
    <source>
        <dbReference type="ARBA" id="ARBA00022452"/>
    </source>
</evidence>
<dbReference type="PANTHER" id="PTHR30069:SF29">
    <property type="entry name" value="HEMOGLOBIN AND HEMOGLOBIN-HAPTOGLOBIN-BINDING PROTEIN 1-RELATED"/>
    <property type="match status" value="1"/>
</dbReference>
<dbReference type="eggNOG" id="COG4771">
    <property type="taxonomic scope" value="Bacteria"/>
</dbReference>
<dbReference type="InterPro" id="IPR006121">
    <property type="entry name" value="HMA_dom"/>
</dbReference>
<evidence type="ECO:0000256" key="8">
    <source>
        <dbReference type="ARBA" id="ARBA00023170"/>
    </source>
</evidence>
<evidence type="ECO:0000256" key="10">
    <source>
        <dbReference type="SAM" id="MobiDB-lite"/>
    </source>
</evidence>
<dbReference type="GO" id="GO:0015344">
    <property type="term" value="F:siderophore uptake transmembrane transporter activity"/>
    <property type="evidence" value="ECO:0007669"/>
    <property type="project" value="TreeGrafter"/>
</dbReference>
<evidence type="ECO:0000256" key="7">
    <source>
        <dbReference type="ARBA" id="ARBA00023136"/>
    </source>
</evidence>
<dbReference type="OrthoDB" id="1109239at2"/>
<organism evidence="12 13">
    <name type="scientific">Saprospira grandis (strain Lewin)</name>
    <dbReference type="NCBI Taxonomy" id="984262"/>
    <lineage>
        <taxon>Bacteria</taxon>
        <taxon>Pseudomonadati</taxon>
        <taxon>Bacteroidota</taxon>
        <taxon>Saprospiria</taxon>
        <taxon>Saprospirales</taxon>
        <taxon>Saprospiraceae</taxon>
        <taxon>Saprospira</taxon>
    </lineage>
</organism>
<dbReference type="Proteomes" id="UP000007519">
    <property type="component" value="Chromosome"/>
</dbReference>
<gene>
    <name evidence="12" type="ordered locus">SGRA_4023</name>
</gene>
<evidence type="ECO:0000256" key="5">
    <source>
        <dbReference type="ARBA" id="ARBA00022729"/>
    </source>
</evidence>
<keyword evidence="6" id="KW-0798">TonB box</keyword>
<feature type="region of interest" description="Disordered" evidence="10">
    <location>
        <begin position="759"/>
        <end position="783"/>
    </location>
</feature>
<dbReference type="PANTHER" id="PTHR30069">
    <property type="entry name" value="TONB-DEPENDENT OUTER MEMBRANE RECEPTOR"/>
    <property type="match status" value="1"/>
</dbReference>
<feature type="region of interest" description="Disordered" evidence="10">
    <location>
        <begin position="850"/>
        <end position="871"/>
    </location>
</feature>
<feature type="domain" description="HMA" evidence="11">
    <location>
        <begin position="786"/>
        <end position="852"/>
    </location>
</feature>
<dbReference type="EMBL" id="CP002831">
    <property type="protein sequence ID" value="AFC26738.1"/>
    <property type="molecule type" value="Genomic_DNA"/>
</dbReference>
<evidence type="ECO:0000256" key="6">
    <source>
        <dbReference type="ARBA" id="ARBA00023077"/>
    </source>
</evidence>
<name>H6L8L3_SAPGL</name>
<keyword evidence="3" id="KW-1134">Transmembrane beta strand</keyword>
<dbReference type="InterPro" id="IPR036942">
    <property type="entry name" value="Beta-barrel_TonB_sf"/>
</dbReference>
<dbReference type="HOGENOM" id="CLU_012669_0_0_10"/>
<dbReference type="Pfam" id="PF00403">
    <property type="entry name" value="HMA"/>
    <property type="match status" value="1"/>
</dbReference>
<keyword evidence="13" id="KW-1185">Reference proteome</keyword>
<dbReference type="InterPro" id="IPR036163">
    <property type="entry name" value="HMA_dom_sf"/>
</dbReference>
<keyword evidence="9" id="KW-0998">Cell outer membrane</keyword>
<dbReference type="InterPro" id="IPR000531">
    <property type="entry name" value="Beta-barrel_TonB"/>
</dbReference>
<evidence type="ECO:0000256" key="2">
    <source>
        <dbReference type="ARBA" id="ARBA00022448"/>
    </source>
</evidence>
<dbReference type="Gene3D" id="2.40.170.20">
    <property type="entry name" value="TonB-dependent receptor, beta-barrel domain"/>
    <property type="match status" value="1"/>
</dbReference>
<dbReference type="SUPFAM" id="SSF49464">
    <property type="entry name" value="Carboxypeptidase regulatory domain-like"/>
    <property type="match status" value="1"/>
</dbReference>
<dbReference type="GO" id="GO:0009279">
    <property type="term" value="C:cell outer membrane"/>
    <property type="evidence" value="ECO:0007669"/>
    <property type="project" value="UniProtKB-SubCell"/>
</dbReference>
<evidence type="ECO:0000256" key="4">
    <source>
        <dbReference type="ARBA" id="ARBA00022692"/>
    </source>
</evidence>
<dbReference type="AlphaFoldDB" id="H6L8L3"/>
<dbReference type="GO" id="GO:0044718">
    <property type="term" value="P:siderophore transmembrane transport"/>
    <property type="evidence" value="ECO:0007669"/>
    <property type="project" value="TreeGrafter"/>
</dbReference>
<dbReference type="CDD" id="cd00371">
    <property type="entry name" value="HMA"/>
    <property type="match status" value="1"/>
</dbReference>
<dbReference type="Gene3D" id="2.170.130.10">
    <property type="entry name" value="TonB-dependent receptor, plug domain"/>
    <property type="match status" value="1"/>
</dbReference>
<dbReference type="SUPFAM" id="SSF55008">
    <property type="entry name" value="HMA, heavy metal-associated domain"/>
    <property type="match status" value="1"/>
</dbReference>
<evidence type="ECO:0000313" key="13">
    <source>
        <dbReference type="Proteomes" id="UP000007519"/>
    </source>
</evidence>
<sequence length="871" mass="97981">MQFYKYILLLVGLAWSQLAYSQSYFSGQLVNGQGEAIISASLHWQDSASIGTVTDFEGKFRILRLDTVQPHTLEIRHLSYEPVSVEILPSEQDLILTVGDDLLLEQATVEVTAKQGDAFASTINPINVETLGQGELHRGACCSLAESFENNGSVNVSFTDAVTGARDIEMLGLRGIYSQLMIENRPNFNRLGLAYGLEYIPGTFVESIQISKGASTVRNGVEGFTGQINTELIKPHHAPKLYLNGFLNHLGRSELNLNLAHKFNEQTATGLLLHGNYFNQAVDHNGDNFMDIPLKRQLNALWRLNHRTKNLHAEINAQAILDQREGGQVASFFSAADLPQRLYQIDSDIERYEVFGKLGFIGFDNPLQSLALIYSLSQHNQSSSFGDRLYDGKQNTAYLNLLFQTPLGKGQELMAGFNYRLDDFQEQVNELNMDRREQQSALFAEYNWQQELDPETGRGFGLIAGLRLDQVQTLNGMQYFPTGRLNFKYNFNQDFIIRASGGRGIRLPNLLIENFRYLPSSRAFILNETPAVEKAWNYGLNITHNYILGERAGSLSLDVYRTDFEQRLVADIDHSSSQVQFYNLDGRSFANSILLSWTQDLIENLELRLAYKYNDVYTTHHGQLTWMAFSPRHRGLMALQYQLPKSGWQFNFNSQLLGPQRLPTLYGDLNNLPAYRQEALSPTFALLNAQVSKKLGKGWEVYLGGENLTNYRQEQPILGAQDPFGQNLQPQLFDASAVYAPVFGTMVYAGFRYTLGEKTKADPHAGHHHGPNEEHHATKEHHHENGAELLIKSDPQCGMCQTTISQGLEKIEGVYHASVDLNSKTVEIHYDEEKTNPAALRKALSQLGYPADELPADPKAHDQLPACCQQH</sequence>
<dbReference type="InterPro" id="IPR008969">
    <property type="entry name" value="CarboxyPept-like_regulatory"/>
</dbReference>
<evidence type="ECO:0000256" key="9">
    <source>
        <dbReference type="ARBA" id="ARBA00023237"/>
    </source>
</evidence>
<dbReference type="KEGG" id="sgn:SGRA_4023"/>
<dbReference type="Gene3D" id="3.30.70.100">
    <property type="match status" value="1"/>
</dbReference>
<dbReference type="SUPFAM" id="SSF56935">
    <property type="entry name" value="Porins"/>
    <property type="match status" value="1"/>
</dbReference>
<evidence type="ECO:0000313" key="12">
    <source>
        <dbReference type="EMBL" id="AFC26738.1"/>
    </source>
</evidence>
<dbReference type="PROSITE" id="PS50846">
    <property type="entry name" value="HMA_2"/>
    <property type="match status" value="1"/>
</dbReference>
<keyword evidence="4" id="KW-0812">Transmembrane</keyword>
<comment type="subcellular location">
    <subcellularLocation>
        <location evidence="1">Cell outer membrane</location>
        <topology evidence="1">Multi-pass membrane protein</topology>
    </subcellularLocation>
</comment>
<dbReference type="InterPro" id="IPR037066">
    <property type="entry name" value="Plug_dom_sf"/>
</dbReference>
<dbReference type="eggNOG" id="COG2608">
    <property type="taxonomic scope" value="Bacteria"/>
</dbReference>
<dbReference type="GO" id="GO:0046872">
    <property type="term" value="F:metal ion binding"/>
    <property type="evidence" value="ECO:0007669"/>
    <property type="project" value="InterPro"/>
</dbReference>
<accession>H6L8L3</accession>
<evidence type="ECO:0000256" key="1">
    <source>
        <dbReference type="ARBA" id="ARBA00004571"/>
    </source>
</evidence>
<keyword evidence="7" id="KW-0472">Membrane</keyword>
<protein>
    <submittedName>
        <fullName evidence="12">TonB-dependent receptor</fullName>
    </submittedName>
</protein>
<keyword evidence="8 12" id="KW-0675">Receptor</keyword>
<dbReference type="InterPro" id="IPR039426">
    <property type="entry name" value="TonB-dep_rcpt-like"/>
</dbReference>
<reference evidence="12 13" key="1">
    <citation type="journal article" date="2012" name="Stand. Genomic Sci.">
        <title>Complete genome sequencing and analysis of Saprospira grandis str. Lewin, a predatory marine bacterium.</title>
        <authorList>
            <person name="Saw J.H."/>
            <person name="Yuryev A."/>
            <person name="Kanbe M."/>
            <person name="Hou S."/>
            <person name="Young A.G."/>
            <person name="Aizawa S."/>
            <person name="Alam M."/>
        </authorList>
    </citation>
    <scope>NUCLEOTIDE SEQUENCE [LARGE SCALE GENOMIC DNA]</scope>
    <source>
        <strain evidence="12 13">Lewin</strain>
    </source>
</reference>
<proteinExistence type="predicted"/>